<dbReference type="EMBL" id="RBNJ01003074">
    <property type="protein sequence ID" value="RUS31331.1"/>
    <property type="molecule type" value="Genomic_DNA"/>
</dbReference>
<dbReference type="AlphaFoldDB" id="A0A433QNH9"/>
<keyword evidence="2" id="KW-1185">Reference proteome</keyword>
<evidence type="ECO:0000313" key="2">
    <source>
        <dbReference type="Proteomes" id="UP000274822"/>
    </source>
</evidence>
<comment type="caution">
    <text evidence="1">The sequence shown here is derived from an EMBL/GenBank/DDBJ whole genome shotgun (WGS) entry which is preliminary data.</text>
</comment>
<reference evidence="1 2" key="1">
    <citation type="journal article" date="2018" name="New Phytol.">
        <title>Phylogenomics of Endogonaceae and evolution of mycorrhizas within Mucoromycota.</title>
        <authorList>
            <person name="Chang Y."/>
            <person name="Desiro A."/>
            <person name="Na H."/>
            <person name="Sandor L."/>
            <person name="Lipzen A."/>
            <person name="Clum A."/>
            <person name="Barry K."/>
            <person name="Grigoriev I.V."/>
            <person name="Martin F.M."/>
            <person name="Stajich J.E."/>
            <person name="Smith M.E."/>
            <person name="Bonito G."/>
            <person name="Spatafora J.W."/>
        </authorList>
    </citation>
    <scope>NUCLEOTIDE SEQUENCE [LARGE SCALE GENOMIC DNA]</scope>
    <source>
        <strain evidence="1 2">AD002</strain>
    </source>
</reference>
<sequence length="117" mass="13785">MADRIRFTSANLRLLLSLPHIRNALTFLPSEKGDENKMRRRRGRFSVAYELPWRSAHARLGGGEKCYTDQPHQLRYICCRPPRGHLRLCILLKFGWHPRRTVHLASWDAKEVVYSIF</sequence>
<proteinExistence type="predicted"/>
<organism evidence="1 2">
    <name type="scientific">Jimgerdemannia flammicorona</name>
    <dbReference type="NCBI Taxonomy" id="994334"/>
    <lineage>
        <taxon>Eukaryota</taxon>
        <taxon>Fungi</taxon>
        <taxon>Fungi incertae sedis</taxon>
        <taxon>Mucoromycota</taxon>
        <taxon>Mucoromycotina</taxon>
        <taxon>Endogonomycetes</taxon>
        <taxon>Endogonales</taxon>
        <taxon>Endogonaceae</taxon>
        <taxon>Jimgerdemannia</taxon>
    </lineage>
</organism>
<gene>
    <name evidence="1" type="ORF">BC938DRAFT_478052</name>
</gene>
<accession>A0A433QNH9</accession>
<evidence type="ECO:0000313" key="1">
    <source>
        <dbReference type="EMBL" id="RUS31331.1"/>
    </source>
</evidence>
<protein>
    <submittedName>
        <fullName evidence="1">Uncharacterized protein</fullName>
    </submittedName>
</protein>
<name>A0A433QNH9_9FUNG</name>
<dbReference type="Proteomes" id="UP000274822">
    <property type="component" value="Unassembled WGS sequence"/>
</dbReference>